<evidence type="ECO:0000313" key="7">
    <source>
        <dbReference type="Proteomes" id="UP000324924"/>
    </source>
</evidence>
<reference evidence="6 7" key="1">
    <citation type="submission" date="2019-08" db="EMBL/GenBank/DDBJ databases">
        <title>Highly reduced genomes of protist endosymbionts show evolutionary convergence.</title>
        <authorList>
            <person name="George E."/>
            <person name="Husnik F."/>
            <person name="Tashyreva D."/>
            <person name="Prokopchuk G."/>
            <person name="Horak A."/>
            <person name="Kwong W.K."/>
            <person name="Lukes J."/>
            <person name="Keeling P.J."/>
        </authorList>
    </citation>
    <scope>NUCLEOTIDE SEQUENCE [LARGE SCALE GENOMIC DNA]</scope>
    <source>
        <strain evidence="6">1604HC</strain>
    </source>
</reference>
<dbReference type="OrthoDB" id="9805918at2"/>
<dbReference type="Pfam" id="PF01926">
    <property type="entry name" value="MMR_HSR1"/>
    <property type="match status" value="2"/>
</dbReference>
<keyword evidence="2" id="KW-0342">GTP-binding</keyword>
<dbReference type="Proteomes" id="UP000324924">
    <property type="component" value="Chromosome"/>
</dbReference>
<feature type="domain" description="G" evidence="4">
    <location>
        <begin position="267"/>
        <end position="380"/>
    </location>
</feature>
<feature type="domain" description="G" evidence="4">
    <location>
        <begin position="99"/>
        <end position="202"/>
    </location>
</feature>
<dbReference type="InterPro" id="IPR005225">
    <property type="entry name" value="Small_GTP-bd"/>
</dbReference>
<evidence type="ECO:0000256" key="2">
    <source>
        <dbReference type="ARBA" id="ARBA00023134"/>
    </source>
</evidence>
<proteinExistence type="predicted"/>
<keyword evidence="1" id="KW-0547">Nucleotide-binding</keyword>
<gene>
    <name evidence="6" type="ORF">FZC36_02705</name>
</gene>
<feature type="region of interest" description="Disordered" evidence="3">
    <location>
        <begin position="1"/>
        <end position="76"/>
    </location>
</feature>
<evidence type="ECO:0000313" key="6">
    <source>
        <dbReference type="EMBL" id="QEK39317.1"/>
    </source>
</evidence>
<dbReference type="InterPro" id="IPR015946">
    <property type="entry name" value="KH_dom-like_a/b"/>
</dbReference>
<evidence type="ECO:0000259" key="5">
    <source>
        <dbReference type="Pfam" id="PF14714"/>
    </source>
</evidence>
<dbReference type="GO" id="GO:0005525">
    <property type="term" value="F:GTP binding"/>
    <property type="evidence" value="ECO:0007669"/>
    <property type="project" value="UniProtKB-KW"/>
</dbReference>
<accession>A0A5C0UHT4</accession>
<dbReference type="InterPro" id="IPR006073">
    <property type="entry name" value="GTP-bd"/>
</dbReference>
<name>A0A5C0UHT4_9PROT</name>
<feature type="compositionally biased region" description="Basic and acidic residues" evidence="3">
    <location>
        <begin position="66"/>
        <end position="76"/>
    </location>
</feature>
<dbReference type="SUPFAM" id="SSF52540">
    <property type="entry name" value="P-loop containing nucleoside triphosphate hydrolases"/>
    <property type="match status" value="2"/>
</dbReference>
<dbReference type="NCBIfam" id="TIGR00231">
    <property type="entry name" value="small_GTP"/>
    <property type="match status" value="1"/>
</dbReference>
<feature type="domain" description="GTPase Der C-terminal KH-domain-like" evidence="5">
    <location>
        <begin position="437"/>
        <end position="510"/>
    </location>
</feature>
<sequence length="522" mass="60197">MFKNAKRSKNFKGVSKFGRDKLVRKGTVSKDKKPVEKPVGENKRPIKTRLNTKVRLNGNRLHRRADKSSEKGRSKEINKKVLNFKEKLEKKPYAVGMPKVLILGEKNVGKSSLFNKITGVRTSIVADVEGLTRDVIINKSHNYDYGFIDSPGTDCMDEVKRIIEKTNGVDGFCLVIKEFNKVAKDFLKFMKQTNLPYVLVVNYFEDSPKLKITKDESFFEISVRKNKTDKLERLIKNWFNAEIYKKALGVESEKEKRVDFINDQKWAFVGRSNVGKSTILNKIIGKDRFVVEDEIGTTQEVHGSNLEIKDKNVLLVDTPGYRKNNKLSELDRASQYRLENIMGENISVFVVLMDIREGIKRSDLVLIERFWSKMKPVVVAIGMEDLIKDKSIISKAKEIIRKRFNSIPCVAVSGQTGFGLGNLKQEISEAHRMYGLKFPTNKLNKWMEEMKKYDIFNLAGIKYVTQFSDLNLAFAFFTNKRIKHEELKFLKKKLAKHLKIEGFPIKLIVKHKQDSVRNSIRK</sequence>
<feature type="compositionally biased region" description="Basic and acidic residues" evidence="3">
    <location>
        <begin position="17"/>
        <end position="44"/>
    </location>
</feature>
<evidence type="ECO:0000259" key="4">
    <source>
        <dbReference type="Pfam" id="PF01926"/>
    </source>
</evidence>
<dbReference type="InterPro" id="IPR027417">
    <property type="entry name" value="P-loop_NTPase"/>
</dbReference>
<dbReference type="Pfam" id="PF14714">
    <property type="entry name" value="KH_dom-like"/>
    <property type="match status" value="1"/>
</dbReference>
<dbReference type="EMBL" id="CP043314">
    <property type="protein sequence ID" value="QEK39317.1"/>
    <property type="molecule type" value="Genomic_DNA"/>
</dbReference>
<feature type="compositionally biased region" description="Basic residues" evidence="3">
    <location>
        <begin position="1"/>
        <end position="10"/>
    </location>
</feature>
<organism evidence="6 7">
    <name type="scientific">Candidatus Nesciobacter abundans</name>
    <dbReference type="NCBI Taxonomy" id="2601668"/>
    <lineage>
        <taxon>Bacteria</taxon>
        <taxon>Pseudomonadati</taxon>
        <taxon>Pseudomonadota</taxon>
        <taxon>Alphaproteobacteria</taxon>
        <taxon>Holosporales</taxon>
        <taxon>Holosporaceae</taxon>
        <taxon>Candidatus Nesciobacter</taxon>
    </lineage>
</organism>
<dbReference type="Gene3D" id="3.30.300.20">
    <property type="match status" value="1"/>
</dbReference>
<dbReference type="PANTHER" id="PTHR43834:SF6">
    <property type="entry name" value="GTPASE DER"/>
    <property type="match status" value="1"/>
</dbReference>
<keyword evidence="7" id="KW-1185">Reference proteome</keyword>
<dbReference type="InterPro" id="IPR032859">
    <property type="entry name" value="KH_dom-like"/>
</dbReference>
<dbReference type="RefSeq" id="WP_148972440.1">
    <property type="nucleotide sequence ID" value="NZ_CP043314.1"/>
</dbReference>
<dbReference type="KEGG" id="nabu:FZC36_02705"/>
<protein>
    <submittedName>
        <fullName evidence="6">GTP-binding protein</fullName>
    </submittedName>
</protein>
<dbReference type="AlphaFoldDB" id="A0A5C0UHT4"/>
<dbReference type="Gene3D" id="3.40.50.300">
    <property type="entry name" value="P-loop containing nucleotide triphosphate hydrolases"/>
    <property type="match status" value="2"/>
</dbReference>
<dbReference type="PANTHER" id="PTHR43834">
    <property type="entry name" value="GTPASE DER"/>
    <property type="match status" value="1"/>
</dbReference>
<evidence type="ECO:0000256" key="1">
    <source>
        <dbReference type="ARBA" id="ARBA00022741"/>
    </source>
</evidence>
<evidence type="ECO:0000256" key="3">
    <source>
        <dbReference type="SAM" id="MobiDB-lite"/>
    </source>
</evidence>